<organism evidence="1 2">
    <name type="scientific">Escherichia phage vB_EcoS_G29-2</name>
    <dbReference type="NCBI Taxonomy" id="2508189"/>
    <lineage>
        <taxon>Viruses</taxon>
        <taxon>Duplodnaviria</taxon>
        <taxon>Heunggongvirae</taxon>
        <taxon>Uroviricota</taxon>
        <taxon>Caudoviricetes</taxon>
        <taxon>Drexlerviridae</taxon>
        <taxon>Tempevirinae</taxon>
        <taxon>Hanrivervirus</taxon>
        <taxon>Hanrivervirus G292</taxon>
    </lineage>
</organism>
<protein>
    <submittedName>
        <fullName evidence="1">Uncharacterized protein</fullName>
    </submittedName>
</protein>
<evidence type="ECO:0000313" key="2">
    <source>
        <dbReference type="Proteomes" id="UP000306344"/>
    </source>
</evidence>
<proteinExistence type="predicted"/>
<dbReference type="EMBL" id="MK373798">
    <property type="protein sequence ID" value="QBQ81464.1"/>
    <property type="molecule type" value="Genomic_DNA"/>
</dbReference>
<reference evidence="1 2" key="1">
    <citation type="submission" date="2019-01" db="EMBL/GenBank/DDBJ databases">
        <title>Still something new to discover - new insights into E. coli phage diversity and taxonomy.</title>
        <authorList>
            <person name="Korf I.H.E."/>
            <person name="Adriaennsens E."/>
            <person name="Dreiseikelmann B."/>
            <person name="Kropinski A."/>
            <person name="Nimtz M."/>
            <person name="Meier-Kolthoff J.P."/>
            <person name="Rohde M."/>
            <person name="van Raaij M."/>
            <person name="Wittmann J."/>
        </authorList>
    </citation>
    <scope>NUCLEOTIDE SEQUENCE [LARGE SCALE GENOMIC DNA]</scope>
</reference>
<sequence>MLVRNAIYKFTNEMGVQLYHVNHQGHTSIAMYRDARGKCKPSLCGRISPAFFMFRWYATEQSNHNHWNKVLVAGGRIVASHVVDPRKLTSRQLRKMARK</sequence>
<gene>
    <name evidence="1" type="ORF">G292_00010</name>
</gene>
<keyword evidence="2" id="KW-1185">Reference proteome</keyword>
<accession>A0A482N6N7</accession>
<evidence type="ECO:0000313" key="1">
    <source>
        <dbReference type="EMBL" id="QBQ81464.1"/>
    </source>
</evidence>
<dbReference type="Proteomes" id="UP000306344">
    <property type="component" value="Segment"/>
</dbReference>
<name>A0A482N6N7_9CAUD</name>